<feature type="domain" description="GP-PDE" evidence="1">
    <location>
        <begin position="39"/>
        <end position="277"/>
    </location>
</feature>
<keyword evidence="3" id="KW-1185">Reference proteome</keyword>
<evidence type="ECO:0000313" key="3">
    <source>
        <dbReference type="Proteomes" id="UP000030416"/>
    </source>
</evidence>
<name>A0A0A3I561_9BACL</name>
<protein>
    <submittedName>
        <fullName evidence="2">Glycerophosphodiester phosphodiesterase</fullName>
    </submittedName>
</protein>
<dbReference type="AlphaFoldDB" id="A0A0A3I561"/>
<gene>
    <name evidence="2" type="ORF">CD29_04860</name>
</gene>
<dbReference type="Gene3D" id="3.20.20.190">
    <property type="entry name" value="Phosphatidylinositol (PI) phosphodiesterase"/>
    <property type="match status" value="1"/>
</dbReference>
<comment type="caution">
    <text evidence="2">The sequence shown here is derived from an EMBL/GenBank/DDBJ whole genome shotgun (WGS) entry which is preliminary data.</text>
</comment>
<dbReference type="PROSITE" id="PS50007">
    <property type="entry name" value="PIPLC_X_DOMAIN"/>
    <property type="match status" value="1"/>
</dbReference>
<evidence type="ECO:0000313" key="2">
    <source>
        <dbReference type="EMBL" id="KGR79859.1"/>
    </source>
</evidence>
<dbReference type="PROSITE" id="PS51704">
    <property type="entry name" value="GP_PDE"/>
    <property type="match status" value="1"/>
</dbReference>
<dbReference type="Pfam" id="PF03009">
    <property type="entry name" value="GDPD"/>
    <property type="match status" value="1"/>
</dbReference>
<dbReference type="InterPro" id="IPR010916">
    <property type="entry name" value="TonB_box_CS"/>
</dbReference>
<evidence type="ECO:0000259" key="1">
    <source>
        <dbReference type="PROSITE" id="PS51704"/>
    </source>
</evidence>
<dbReference type="RefSeq" id="WP_036183434.1">
    <property type="nucleotide sequence ID" value="NZ_AVDA01000004.1"/>
</dbReference>
<dbReference type="GO" id="GO:0006629">
    <property type="term" value="P:lipid metabolic process"/>
    <property type="evidence" value="ECO:0007669"/>
    <property type="project" value="InterPro"/>
</dbReference>
<organism evidence="2 3">
    <name type="scientific">Ureibacillus manganicus DSM 26584</name>
    <dbReference type="NCBI Taxonomy" id="1384049"/>
    <lineage>
        <taxon>Bacteria</taxon>
        <taxon>Bacillati</taxon>
        <taxon>Bacillota</taxon>
        <taxon>Bacilli</taxon>
        <taxon>Bacillales</taxon>
        <taxon>Caryophanaceae</taxon>
        <taxon>Ureibacillus</taxon>
    </lineage>
</organism>
<dbReference type="eggNOG" id="COG0584">
    <property type="taxonomic scope" value="Bacteria"/>
</dbReference>
<proteinExistence type="predicted"/>
<sequence>MKKTVTVIFLSVIIIIGTVTATVLSFAEETIIVDAQENMINIAHRGASAYAPENTMAAFTMSVEMGADYIEFDVQMTKDGIPVVIHDLTVDRTTNGYGSLNTYTLDKLKSLDAGSWFSKEFAGETIPTLDEVLTEFGGKISILIELKFPEVYPGIEVKVANALKEHNLVSANSNQIIIQSFNHESIKLSKELLPDIPHGVLVRNDWKGVSDRQLEEFATYADYFNPNFNMVTAELVERVHFNNMTMFPYTIKKQSLASKLYNLGVDGIITDDPDILK</sequence>
<dbReference type="PANTHER" id="PTHR46211">
    <property type="entry name" value="GLYCEROPHOSPHORYL DIESTER PHOSPHODIESTERASE"/>
    <property type="match status" value="1"/>
</dbReference>
<dbReference type="InterPro" id="IPR030395">
    <property type="entry name" value="GP_PDE_dom"/>
</dbReference>
<dbReference type="InterPro" id="IPR017946">
    <property type="entry name" value="PLC-like_Pdiesterase_TIM-brl"/>
</dbReference>
<dbReference type="PROSITE" id="PS00430">
    <property type="entry name" value="TONB_DEPENDENT_REC_1"/>
    <property type="match status" value="1"/>
</dbReference>
<dbReference type="EMBL" id="JPVN01000004">
    <property type="protein sequence ID" value="KGR79859.1"/>
    <property type="molecule type" value="Genomic_DNA"/>
</dbReference>
<dbReference type="STRING" id="1384049.CD29_04860"/>
<dbReference type="OrthoDB" id="384721at2"/>
<dbReference type="PANTHER" id="PTHR46211:SF7">
    <property type="entry name" value="GLYCEROPHOSPHODIESTER PHOSPHODIESTERASE"/>
    <property type="match status" value="1"/>
</dbReference>
<dbReference type="GO" id="GO:0008081">
    <property type="term" value="F:phosphoric diester hydrolase activity"/>
    <property type="evidence" value="ECO:0007669"/>
    <property type="project" value="InterPro"/>
</dbReference>
<accession>A0A0A3I561</accession>
<dbReference type="SUPFAM" id="SSF51695">
    <property type="entry name" value="PLC-like phosphodiesterases"/>
    <property type="match status" value="1"/>
</dbReference>
<reference evidence="2 3" key="1">
    <citation type="submission" date="2014-02" db="EMBL/GenBank/DDBJ databases">
        <title>Draft genome sequence of Lysinibacillus manganicus DSM 26584T.</title>
        <authorList>
            <person name="Zhang F."/>
            <person name="Wang G."/>
            <person name="Zhang L."/>
        </authorList>
    </citation>
    <scope>NUCLEOTIDE SEQUENCE [LARGE SCALE GENOMIC DNA]</scope>
    <source>
        <strain evidence="2 3">DSM 26584</strain>
    </source>
</reference>
<dbReference type="Proteomes" id="UP000030416">
    <property type="component" value="Unassembled WGS sequence"/>
</dbReference>